<dbReference type="InterPro" id="IPR006849">
    <property type="entry name" value="Elp1"/>
</dbReference>
<proteinExistence type="inferred from homology"/>
<dbReference type="Pfam" id="PF23925">
    <property type="entry name" value="A-sol_ELP1"/>
    <property type="match status" value="2"/>
</dbReference>
<dbReference type="InterPro" id="IPR056167">
    <property type="entry name" value="A-sol_ELP1"/>
</dbReference>
<comment type="caution">
    <text evidence="12">The sequence shown here is derived from an EMBL/GenBank/DDBJ whole genome shotgun (WGS) entry which is preliminary data.</text>
</comment>
<dbReference type="GO" id="GO:0000049">
    <property type="term" value="F:tRNA binding"/>
    <property type="evidence" value="ECO:0007669"/>
    <property type="project" value="TreeGrafter"/>
</dbReference>
<dbReference type="Pfam" id="PF23878">
    <property type="entry name" value="TPR_ELP1"/>
    <property type="match status" value="1"/>
</dbReference>
<comment type="function">
    <text evidence="5">Component of the elongator complex which is required for multiple tRNA modifications, including mcm5U (5-methoxycarbonylmethyl uridine), mcm5s2U (5-methoxycarbonylmethyl-2-thiouridine), and ncm5U (5-carbamoylmethyl uridine). The elongator complex catalyzes formation of carboxymethyluridine in the wobble base at position 34 in tRNAs.</text>
</comment>
<evidence type="ECO:0000256" key="5">
    <source>
        <dbReference type="PIRNR" id="PIRNR017233"/>
    </source>
</evidence>
<accession>A0AAV9PCW7</accession>
<dbReference type="Proteomes" id="UP001337655">
    <property type="component" value="Unassembled WGS sequence"/>
</dbReference>
<evidence type="ECO:0000256" key="4">
    <source>
        <dbReference type="ARBA" id="ARBA00022694"/>
    </source>
</evidence>
<dbReference type="Pfam" id="PF04762">
    <property type="entry name" value="Beta-prop_ELP1_1st"/>
    <property type="match status" value="1"/>
</dbReference>
<keyword evidence="3 5" id="KW-0963">Cytoplasm</keyword>
<keyword evidence="13" id="KW-1185">Reference proteome</keyword>
<dbReference type="PANTHER" id="PTHR12747">
    <property type="entry name" value="ELONGATOR COMPLEX PROTEIN 1"/>
    <property type="match status" value="1"/>
</dbReference>
<evidence type="ECO:0000256" key="2">
    <source>
        <dbReference type="ARBA" id="ARBA00006086"/>
    </source>
</evidence>
<keyword evidence="4" id="KW-0819">tRNA processing</keyword>
<gene>
    <name evidence="12" type="primary">ELP1</name>
    <name evidence="12" type="ORF">LTR77_004234</name>
</gene>
<keyword evidence="5" id="KW-0539">Nucleus</keyword>
<organism evidence="12 13">
    <name type="scientific">Saxophila tyrrhenica</name>
    <dbReference type="NCBI Taxonomy" id="1690608"/>
    <lineage>
        <taxon>Eukaryota</taxon>
        <taxon>Fungi</taxon>
        <taxon>Dikarya</taxon>
        <taxon>Ascomycota</taxon>
        <taxon>Pezizomycotina</taxon>
        <taxon>Dothideomycetes</taxon>
        <taxon>Dothideomycetidae</taxon>
        <taxon>Mycosphaerellales</taxon>
        <taxon>Extremaceae</taxon>
        <taxon>Saxophila</taxon>
    </lineage>
</organism>
<dbReference type="GeneID" id="89925580"/>
<evidence type="ECO:0000256" key="6">
    <source>
        <dbReference type="SAM" id="MobiDB-lite"/>
    </source>
</evidence>
<dbReference type="InterPro" id="IPR056164">
    <property type="entry name" value="Beta-prop_ELP1_1st"/>
</dbReference>
<feature type="domain" description="ELP1 N-terminal second beta-propeller" evidence="8">
    <location>
        <begin position="541"/>
        <end position="594"/>
    </location>
</feature>
<dbReference type="GO" id="GO:0005634">
    <property type="term" value="C:nucleus"/>
    <property type="evidence" value="ECO:0007669"/>
    <property type="project" value="UniProtKB-SubCell"/>
</dbReference>
<evidence type="ECO:0000313" key="12">
    <source>
        <dbReference type="EMBL" id="KAK5171090.1"/>
    </source>
</evidence>
<evidence type="ECO:0000259" key="11">
    <source>
        <dbReference type="Pfam" id="PF23936"/>
    </source>
</evidence>
<evidence type="ECO:0000256" key="1">
    <source>
        <dbReference type="ARBA" id="ARBA00005043"/>
    </source>
</evidence>
<feature type="compositionally biased region" description="Polar residues" evidence="6">
    <location>
        <begin position="1104"/>
        <end position="1113"/>
    </location>
</feature>
<dbReference type="PIRSF" id="PIRSF017233">
    <property type="entry name" value="IKAP"/>
    <property type="match status" value="1"/>
</dbReference>
<feature type="domain" description="ELP1 first N-terminal beta-propeller" evidence="7">
    <location>
        <begin position="1"/>
        <end position="366"/>
    </location>
</feature>
<evidence type="ECO:0000259" key="7">
    <source>
        <dbReference type="Pfam" id="PF04762"/>
    </source>
</evidence>
<dbReference type="GO" id="GO:0005829">
    <property type="term" value="C:cytosol"/>
    <property type="evidence" value="ECO:0007669"/>
    <property type="project" value="TreeGrafter"/>
</dbReference>
<dbReference type="InterPro" id="IPR056169">
    <property type="entry name" value="HB_ELP1"/>
</dbReference>
<evidence type="ECO:0000256" key="3">
    <source>
        <dbReference type="ARBA" id="ARBA00022490"/>
    </source>
</evidence>
<dbReference type="SUPFAM" id="SSF82171">
    <property type="entry name" value="DPP6 N-terminal domain-like"/>
    <property type="match status" value="1"/>
</dbReference>
<feature type="domain" description="ELP1 three-helical bundle" evidence="11">
    <location>
        <begin position="1020"/>
        <end position="1196"/>
    </location>
</feature>
<feature type="domain" description="ELP1 alpha-solenoid" evidence="10">
    <location>
        <begin position="726"/>
        <end position="842"/>
    </location>
</feature>
<evidence type="ECO:0000313" key="13">
    <source>
        <dbReference type="Proteomes" id="UP001337655"/>
    </source>
</evidence>
<evidence type="ECO:0000259" key="9">
    <source>
        <dbReference type="Pfam" id="PF23878"/>
    </source>
</evidence>
<dbReference type="EMBL" id="JAVRRT010000006">
    <property type="protein sequence ID" value="KAK5171090.1"/>
    <property type="molecule type" value="Genomic_DNA"/>
</dbReference>
<feature type="domain" description="ELP1 TPR" evidence="9">
    <location>
        <begin position="850"/>
        <end position="1010"/>
    </location>
</feature>
<feature type="domain" description="ELP1 alpha-solenoid" evidence="10">
    <location>
        <begin position="618"/>
        <end position="724"/>
    </location>
</feature>
<dbReference type="PANTHER" id="PTHR12747:SF0">
    <property type="entry name" value="ELONGATOR COMPLEX PROTEIN 1"/>
    <property type="match status" value="1"/>
</dbReference>
<feature type="region of interest" description="Disordered" evidence="6">
    <location>
        <begin position="1104"/>
        <end position="1132"/>
    </location>
</feature>
<dbReference type="InterPro" id="IPR056166">
    <property type="entry name" value="TPR_ELP1"/>
</dbReference>
<dbReference type="InterPro" id="IPR056165">
    <property type="entry name" value="Beta-prop_ELP1_2nd"/>
</dbReference>
<comment type="pathway">
    <text evidence="1">tRNA modification; 5-methoxycarbonylmethyl-2-thiouridine-tRNA biosynthesis.</text>
</comment>
<evidence type="ECO:0000259" key="8">
    <source>
        <dbReference type="Pfam" id="PF23797"/>
    </source>
</evidence>
<reference evidence="12 13" key="1">
    <citation type="submission" date="2023-08" db="EMBL/GenBank/DDBJ databases">
        <title>Black Yeasts Isolated from many extreme environments.</title>
        <authorList>
            <person name="Coleine C."/>
            <person name="Stajich J.E."/>
            <person name="Selbmann L."/>
        </authorList>
    </citation>
    <scope>NUCLEOTIDE SEQUENCE [LARGE SCALE GENOMIC DNA]</scope>
    <source>
        <strain evidence="12 13">CCFEE 5935</strain>
    </source>
</reference>
<protein>
    <recommendedName>
        <fullName evidence="5">Elongator complex protein 1</fullName>
    </recommendedName>
</protein>
<dbReference type="RefSeq" id="XP_064660118.1">
    <property type="nucleotide sequence ID" value="XM_064801488.1"/>
</dbReference>
<comment type="subcellular location">
    <subcellularLocation>
        <location evidence="5">Cytoplasm</location>
    </subcellularLocation>
    <subcellularLocation>
        <location evidence="5">Nucleus</location>
    </subcellularLocation>
</comment>
<dbReference type="AlphaFoldDB" id="A0AAV9PCW7"/>
<dbReference type="GO" id="GO:0033588">
    <property type="term" value="C:elongator holoenzyme complex"/>
    <property type="evidence" value="ECO:0007669"/>
    <property type="project" value="InterPro"/>
</dbReference>
<dbReference type="Pfam" id="PF23936">
    <property type="entry name" value="HB_ELP1"/>
    <property type="match status" value="1"/>
</dbReference>
<evidence type="ECO:0000259" key="10">
    <source>
        <dbReference type="Pfam" id="PF23925"/>
    </source>
</evidence>
<feature type="domain" description="ELP1 N-terminal second beta-propeller" evidence="8">
    <location>
        <begin position="404"/>
        <end position="466"/>
    </location>
</feature>
<name>A0AAV9PCW7_9PEZI</name>
<sequence length="1253" mass="138909">MRNLLNTSHAKFKLSDHANTAITATTWDASDDSLILAFGPAKDNPAITLKRLPGDAQVIEDAHSIASWDAPSPNPELEFDTIVDLHCFPDTKTIVLILQGGDIVVVREEAQPGEDLIEIAGSIDAGIRAAAWNPGDEVLVIYSGAETLLFMTRDFDSISNVTLSSEDLQVSNHVSVGWGKKETQFKGRGAAKALRDPTVPEHVDEGTLSALDDGKVTISWRGDAQYVAVNSILPAEPKRRAIRVYSREGSLESMSETVNQLEGALSWKPSGQLIAGVQRHDDKIDVVFFERNGLRHGEFGLRLTAEEMATTGSNIVLSWNADSTVLAVSFGDRVQLWTMGNYHYYLKQEIILSDRSGSIGTAWHPEKPLHLTCSDAHDIRRLSYRLEVTRGSVLPPNDIGLVAVIDGKKLKVTPLRTANVPPPMAFDEVDLPDNALDVAISEDGTELIVLHHSSVSLLQCDYSARPPKMATMHASPKWPEHMEGSSRKIVLQDGRALYARTDHDRICYENTDRLDGKNSYQLTAGGVLQVQTDSQTLRIPKCTSFIFTASHLIYTTSQHLLKFIHLHAANLGIPPDEPEKDERCRSIERGAKIVTVMPGAYSLVLQMPRGNLETIFPRALVLAGIRESIRDRNYKKASMVCRAHRVDMNILHDYAPQQFMHDVDLFIKQVKKVEFIDLFLSSLSEENVSVTMYRDTLAPTEDVTINGLTNGTSDGVVNGVSSGMAEGQTQEVAMTNSKINKICDAFLQILSSTKESRLQNIVTAHVCKNPPDLEAGVRLISGLRKEGDQERLDQAVEHICFLADVNQLYDTALGVYDLDVALLIAQQSQKDPREYLPHLQELHDMQPLRRKFKVDDDLKRYQKALTHLHALEAFDELQSYAMKHELYAAAIDLYRYDNSRLMQLMRLYADHLNSRNRFKEAGIAHEYVGDHAAAHEAYRAVGTWQECLANAALVPLSADELSALAQDLSASLEESKEFTSAAAIHLDYLNDLDASARLLCKGYQFAEAARQVTLRKKPELLKTIIDAGLVEASASMTELLAEMKQQLAAQVPRLRELREKKADNPMAFLDGEEGGDGGIPDNLSLAPTDASTSAGTFMTRYTNRSTGTLATNATRKTSKNKRREERKRARGKKGTVYEEEYLVNSIARLVQRLNDVGEDVTRLIEGLMRRSMRERAIAVQAAFDEVTAVVRMSMGEVFSNPEQVVEQNGDVGQNGEEGMTRPLGGQGVLWDALTSQKQETPTLKIFEKLSLLP</sequence>
<comment type="similarity">
    <text evidence="2 5">Belongs to the ELP1/IKA1 family.</text>
</comment>
<dbReference type="Pfam" id="PF23797">
    <property type="entry name" value="Beta-prop_ELP1_2nd"/>
    <property type="match status" value="2"/>
</dbReference>
<dbReference type="GO" id="GO:0002926">
    <property type="term" value="P:tRNA wobble base 5-methoxycarbonylmethyl-2-thiouridinylation"/>
    <property type="evidence" value="ECO:0007669"/>
    <property type="project" value="TreeGrafter"/>
</dbReference>